<evidence type="ECO:0000313" key="2">
    <source>
        <dbReference type="Proteomes" id="UP001144205"/>
    </source>
</evidence>
<organism evidence="1 2">
    <name type="scientific">Sinisalibacter aestuarii</name>
    <dbReference type="NCBI Taxonomy" id="2949426"/>
    <lineage>
        <taxon>Bacteria</taxon>
        <taxon>Pseudomonadati</taxon>
        <taxon>Pseudomonadota</taxon>
        <taxon>Alphaproteobacteria</taxon>
        <taxon>Rhodobacterales</taxon>
        <taxon>Roseobacteraceae</taxon>
        <taxon>Sinisalibacter</taxon>
    </lineage>
</organism>
<gene>
    <name evidence="1" type="ORF">STA1M1_30140</name>
</gene>
<evidence type="ECO:0000313" key="1">
    <source>
        <dbReference type="EMBL" id="GKY89145.1"/>
    </source>
</evidence>
<reference evidence="1" key="1">
    <citation type="journal article" date="2023" name="Int. J. Syst. Evol. Microbiol.">
        <title>Sinisalibacter aestuarii sp. nov., isolated from estuarine sediment of the Arakawa River.</title>
        <authorList>
            <person name="Arafat S.T."/>
            <person name="Hirano S."/>
            <person name="Sato A."/>
            <person name="Takeuchi K."/>
            <person name="Yasuda T."/>
            <person name="Terahara T."/>
            <person name="Hamada M."/>
            <person name="Kobayashi T."/>
        </authorList>
    </citation>
    <scope>NUCLEOTIDE SEQUENCE</scope>
    <source>
        <strain evidence="1">B-399</strain>
    </source>
</reference>
<proteinExistence type="predicted"/>
<dbReference type="EMBL" id="BROH01000010">
    <property type="protein sequence ID" value="GKY89145.1"/>
    <property type="molecule type" value="Genomic_DNA"/>
</dbReference>
<protein>
    <submittedName>
        <fullName evidence="1">Uncharacterized protein</fullName>
    </submittedName>
</protein>
<sequence>MMPCHRAVEPLASLPVQPKALELVIGLPQEDFGHLPVPAKDLRPALRQHGSKSLVDLAEIVERGQEYDGLSSRRIEFFVFNQGFRDGRDIKHVVNCRMGRKALAGR</sequence>
<keyword evidence="2" id="KW-1185">Reference proteome</keyword>
<name>A0ABQ5LVX2_9RHOB</name>
<comment type="caution">
    <text evidence="1">The sequence shown here is derived from an EMBL/GenBank/DDBJ whole genome shotgun (WGS) entry which is preliminary data.</text>
</comment>
<accession>A0ABQ5LVX2</accession>
<dbReference type="Proteomes" id="UP001144205">
    <property type="component" value="Unassembled WGS sequence"/>
</dbReference>